<keyword evidence="10" id="KW-0547">Nucleotide-binding</keyword>
<dbReference type="Bgee" id="ENSELUG00000010546">
    <property type="expression patterns" value="Expressed in mesonephros and 7 other cell types or tissues"/>
</dbReference>
<evidence type="ECO:0000256" key="14">
    <source>
        <dbReference type="ARBA" id="ARBA00023315"/>
    </source>
</evidence>
<sequence>MALLDYPIPKLDVTLKEAGRVLQLTLSPELYLKYKDDLSQQNEVLLEAQKQFVASASGRENWVTEQFKSRLLSCADPLPTSTAVPAVLPPSRAKKDCTQLERAAALLWAVAKMYSEPSLVEGEGPTERTQQSEVFAASRIPGKTQDEIKVYPDSLHAIAICAGGAFRVNILQRSSPGALTSPVPFPEIYSQVASVMSQPRAALNHDPSTVYGLSALQRQAWSAVREEILQAGGEAAASLGVMESAVVTLSLEDSHPPEDLAETLNAVRLGGGERPSLRYYDKVVNLVVFKDGTAGMVFEHSAVDGMVAGLVAETVWHLSESLTAELVQANSGNNGSAYIKKADSFSPSPLAFRLQGITRPDPPISSPEATHPIITFDVPSYPDVFATLRGLRSLYDAWINFSLQLSLRQIFGESANGYIIVTPTHMRHYKHGRCDPTYSLTTQSCQLIGALESCVGLDNNSIYTGKLLRLFDVAFLEHKGLIKATKSGHGVGPHLGALRGLLSPDSPLKSFLEPFGCPSIYLTGKDMMEGVELAVGNVYAKDQLAVTYLGRRDRVRMVLNGKGSFAAVLEKLREKLKVNLKLVMLLAVRYAIARQMGALEVLLQEGQGERINGSTREQIHRNINPPGQKQDKTTSSATLPSDSASNMGQDFTLVIHGGAGEEMMLNTKVVGVIEFALQTALILGAQVLQDGGSSLDAVQRSVQALEDCFLFNAGKGSVFNKDGRNEMEATIVDGNGIYSGSVACVQSVKNPVKAARQVMEKSAHVLLVGEGAEEFLQGLEGSEKPMRPEYFQTDIRRRELLAELSSGRASKAKHPQTVGAVALDRWRRLAAATSTGGLVGKWKGRVGDTAVVGAGVFADDKLAVTCSGDGDVFLRYTVAQKVASLYHHKGYSLRAACREVMSDNLKGSCAGIIAVDHKGDAVVETNAGVMFVASMVGGIARVEVLRPMQSYSNVIWETDELVAHLHSHPWTPGATILTRKTLSGPSSIFQLPVPDFVAMLQAARDVANLLCERLAVQRCALIFNPHPEQPAHLRVLPLHGLEPNWCPHQAGEEDFQPYDTGYCSSKNGPRWEDADLDHVQAKIRARLPTSNAPSCNEFLGDPAHNSLFCRIIRGEEQHWRVWEDSEHVAFLTPYPNTPGFTVLVPRKPLHSNIFQMEDTDYTSLILATLKVARLLEEGMHARGVTLIFEGFEVDYAHVKLIPLVPPRGDKPADVLPEYFESYPGYVSSANGPPASPESLKEIHTKITFCKAPRSWEDPESHSMAAIKSQWYRNLFQIQNTLFHSTVEYFHNTCQYAYALTPLTTDTISSPMGLGSDSEPISVNMLGQDVYLADSMQFVLEYFLRFQENLPGTYYVSPSFRGEDPDATHLNQFYHVECELLGDMDNAMRIAEGYVAHLTEAMLKKHSNIILNTAGTLSHVQNLLKMLNGGARLPRVTLDQAIPMMPSPDCLEWVKDGQPQFGRKLTRKGERVLIEKHGGAVWLTEMDHLGVPFYQAYVEGSGTRKAKASDLLLGLGETLGLGERHSSPEGVQKALMHHAVPEESYRWYVNMRQAIPLLTSGWGMGTERYLCWLLQHNDVRDIHIIPRMKAKKYLP</sequence>
<evidence type="ECO:0000256" key="18">
    <source>
        <dbReference type="ARBA" id="ARBA00030667"/>
    </source>
</evidence>
<dbReference type="GO" id="GO:0006418">
    <property type="term" value="P:tRNA aminoacylation for protein translation"/>
    <property type="evidence" value="ECO:0007669"/>
    <property type="project" value="InterPro"/>
</dbReference>
<dbReference type="Gene3D" id="3.30.559.70">
    <property type="entry name" value="Choline/Carnitine o-acyltransferase, domain 2"/>
    <property type="match status" value="1"/>
</dbReference>
<dbReference type="InterPro" id="IPR029055">
    <property type="entry name" value="Ntn_hydrolases_N"/>
</dbReference>
<evidence type="ECO:0000256" key="6">
    <source>
        <dbReference type="ARBA" id="ARBA00022280"/>
    </source>
</evidence>
<keyword evidence="14" id="KW-0012">Acyltransferase</keyword>
<dbReference type="GO" id="GO:0004812">
    <property type="term" value="F:aminoacyl-tRNA ligase activity"/>
    <property type="evidence" value="ECO:0007669"/>
    <property type="project" value="InterPro"/>
</dbReference>
<feature type="active site" description="Nucleophile" evidence="20">
    <location>
        <position position="817"/>
    </location>
</feature>
<feature type="domain" description="HIT" evidence="25">
    <location>
        <begin position="1107"/>
        <end position="1212"/>
    </location>
</feature>
<keyword evidence="13" id="KW-0067">ATP-binding</keyword>
<dbReference type="InterPro" id="IPR000246">
    <property type="entry name" value="Peptidase_T2"/>
</dbReference>
<dbReference type="Ensembl" id="ENSELUT00000002806.3">
    <property type="protein sequence ID" value="ENSELUP00000032607.2"/>
    <property type="gene ID" value="ENSELUG00000010546.3"/>
</dbReference>
<dbReference type="FunFam" id="3.60.20.30:FF:000001">
    <property type="entry name" value="Isoaspartyl peptidase/L-asparaginase"/>
    <property type="match status" value="1"/>
</dbReference>
<dbReference type="GO" id="GO:0008798">
    <property type="term" value="F:beta-aspartyl-peptidase activity"/>
    <property type="evidence" value="ECO:0007669"/>
    <property type="project" value="UniProtKB-EC"/>
</dbReference>
<evidence type="ECO:0000256" key="3">
    <source>
        <dbReference type="ARBA" id="ARBA00010872"/>
    </source>
</evidence>
<evidence type="ECO:0000256" key="21">
    <source>
        <dbReference type="PIRSR" id="PIRSR600542-1"/>
    </source>
</evidence>
<evidence type="ECO:0000256" key="12">
    <source>
        <dbReference type="ARBA" id="ARBA00022813"/>
    </source>
</evidence>
<dbReference type="SUPFAM" id="SSF55681">
    <property type="entry name" value="Class II aaRS and biotin synthetases"/>
    <property type="match status" value="1"/>
</dbReference>
<evidence type="ECO:0000256" key="11">
    <source>
        <dbReference type="ARBA" id="ARBA00022801"/>
    </source>
</evidence>
<dbReference type="InterPro" id="IPR036265">
    <property type="entry name" value="HIT-like_sf"/>
</dbReference>
<dbReference type="SUPFAM" id="SSF54197">
    <property type="entry name" value="HIT-like"/>
    <property type="match status" value="2"/>
</dbReference>
<feature type="active site" description="Proton acceptor" evidence="21">
    <location>
        <position position="300"/>
    </location>
</feature>
<dbReference type="InterPro" id="IPR039551">
    <property type="entry name" value="Cho/carn_acyl_trans"/>
</dbReference>
<feature type="compositionally biased region" description="Polar residues" evidence="23">
    <location>
        <begin position="633"/>
        <end position="645"/>
    </location>
</feature>
<dbReference type="InterPro" id="IPR006195">
    <property type="entry name" value="aa-tRNA-synth_II"/>
</dbReference>
<keyword evidence="8" id="KW-0645">Protease</keyword>
<keyword evidence="12" id="KW-0068">Autocatalytic cleavage</keyword>
<comment type="caution">
    <text evidence="22">Lacks conserved residue(s) required for the propagation of feature annotation.</text>
</comment>
<dbReference type="PROSITE" id="PS00440">
    <property type="entry name" value="ACYLTRANSF_C_2"/>
    <property type="match status" value="1"/>
</dbReference>
<evidence type="ECO:0000313" key="27">
    <source>
        <dbReference type="Proteomes" id="UP000265140"/>
    </source>
</evidence>
<dbReference type="PANTHER" id="PTHR10188">
    <property type="entry name" value="L-ASPARAGINASE"/>
    <property type="match status" value="1"/>
</dbReference>
<evidence type="ECO:0000256" key="8">
    <source>
        <dbReference type="ARBA" id="ARBA00022670"/>
    </source>
</evidence>
<organism evidence="26 27">
    <name type="scientific">Esox lucius</name>
    <name type="common">Northern pike</name>
    <dbReference type="NCBI Taxonomy" id="8010"/>
    <lineage>
        <taxon>Eukaryota</taxon>
        <taxon>Metazoa</taxon>
        <taxon>Chordata</taxon>
        <taxon>Craniata</taxon>
        <taxon>Vertebrata</taxon>
        <taxon>Euteleostomi</taxon>
        <taxon>Actinopterygii</taxon>
        <taxon>Neopterygii</taxon>
        <taxon>Teleostei</taxon>
        <taxon>Protacanthopterygii</taxon>
        <taxon>Esociformes</taxon>
        <taxon>Esocidae</taxon>
        <taxon>Esox</taxon>
    </lineage>
</organism>
<protein>
    <recommendedName>
        <fullName evidence="6">Isoaspartyl peptidase/L-asparaginase</fullName>
        <ecNumber evidence="4">3.4.19.5</ecNumber>
        <ecNumber evidence="5">3.5.1.1</ecNumber>
    </recommendedName>
    <alternativeName>
        <fullName evidence="15">Asparaginase-like protein 1</fullName>
    </alternativeName>
    <alternativeName>
        <fullName evidence="18">Beta-aspartyl-peptidase</fullName>
    </alternativeName>
    <alternativeName>
        <fullName evidence="16">Isoaspartyl dipeptidase</fullName>
    </alternativeName>
    <alternativeName>
        <fullName evidence="17">L-asparagine amidohydrolase</fullName>
    </alternativeName>
</protein>
<dbReference type="Gene3D" id="3.30.930.10">
    <property type="entry name" value="Bira Bifunctional Protein, Domain 2"/>
    <property type="match status" value="1"/>
</dbReference>
<dbReference type="PROSITE" id="PS50862">
    <property type="entry name" value="AA_TRNA_LIGASE_II"/>
    <property type="match status" value="1"/>
</dbReference>
<dbReference type="GeneTree" id="ENSGT00740000115744"/>
<dbReference type="Pfam" id="PF00755">
    <property type="entry name" value="Carn_acyltransf"/>
    <property type="match status" value="1"/>
</dbReference>
<evidence type="ECO:0000256" key="9">
    <source>
        <dbReference type="ARBA" id="ARBA00022679"/>
    </source>
</evidence>
<comment type="catalytic activity">
    <reaction evidence="1">
        <text>Cleavage of a beta-linked Asp residue from the N-terminus of a polypeptide.</text>
        <dbReference type="EC" id="3.4.19.5"/>
    </reaction>
</comment>
<evidence type="ECO:0000313" key="26">
    <source>
        <dbReference type="Ensembl" id="ENSELUP00000032607.2"/>
    </source>
</evidence>
<name>A0A3P8ZV43_ESOLU</name>
<evidence type="ECO:0000256" key="19">
    <source>
        <dbReference type="ARBA" id="ARBA00049366"/>
    </source>
</evidence>
<dbReference type="RefSeq" id="XP_028979124.2">
    <property type="nucleotide sequence ID" value="XM_029123291.2"/>
</dbReference>
<evidence type="ECO:0000256" key="2">
    <source>
        <dbReference type="ARBA" id="ARBA00005232"/>
    </source>
</evidence>
<feature type="domain" description="Aminoacyl-transfer RNA synthetases class-II family profile" evidence="24">
    <location>
        <begin position="1275"/>
        <end position="1594"/>
    </location>
</feature>
<dbReference type="EC" id="3.4.19.5" evidence="4"/>
<evidence type="ECO:0000256" key="22">
    <source>
        <dbReference type="PROSITE-ProRule" id="PRU00464"/>
    </source>
</evidence>
<dbReference type="InterPro" id="IPR045864">
    <property type="entry name" value="aa-tRNA-synth_II/BPL/LPL"/>
</dbReference>
<dbReference type="InterPro" id="IPR023213">
    <property type="entry name" value="CAT-like_dom_sf"/>
</dbReference>
<dbReference type="GeneID" id="105029660"/>
<dbReference type="Proteomes" id="UP000265140">
    <property type="component" value="Chromosome 11"/>
</dbReference>
<dbReference type="Gene3D" id="3.60.20.30">
    <property type="entry name" value="(Glycosyl)asparaginase"/>
    <property type="match status" value="1"/>
</dbReference>
<dbReference type="GO" id="GO:0004067">
    <property type="term" value="F:asparaginase activity"/>
    <property type="evidence" value="ECO:0007669"/>
    <property type="project" value="UniProtKB-EC"/>
</dbReference>
<dbReference type="InterPro" id="IPR042231">
    <property type="entry name" value="Cho/carn_acyl_trans_2"/>
</dbReference>
<evidence type="ECO:0000256" key="1">
    <source>
        <dbReference type="ARBA" id="ARBA00000306"/>
    </source>
</evidence>
<evidence type="ECO:0000256" key="10">
    <source>
        <dbReference type="ARBA" id="ARBA00022741"/>
    </source>
</evidence>
<evidence type="ECO:0000259" key="24">
    <source>
        <dbReference type="PROSITE" id="PS50862"/>
    </source>
</evidence>
<dbReference type="PROSITE" id="PS51084">
    <property type="entry name" value="HIT_2"/>
    <property type="match status" value="1"/>
</dbReference>
<evidence type="ECO:0000256" key="16">
    <source>
        <dbReference type="ARBA" id="ARBA00029780"/>
    </source>
</evidence>
<keyword evidence="7" id="KW-0436">Ligase</keyword>
<dbReference type="PANTHER" id="PTHR10188:SF42">
    <property type="entry name" value="SI:CH211-256M1.8"/>
    <property type="match status" value="1"/>
</dbReference>
<evidence type="ECO:0000259" key="25">
    <source>
        <dbReference type="PROSITE" id="PS51084"/>
    </source>
</evidence>
<dbReference type="GO" id="GO:0033345">
    <property type="term" value="P:L-asparagine catabolic process via L-aspartate"/>
    <property type="evidence" value="ECO:0007669"/>
    <property type="project" value="TreeGrafter"/>
</dbReference>
<evidence type="ECO:0000256" key="15">
    <source>
        <dbReference type="ARBA" id="ARBA00029701"/>
    </source>
</evidence>
<reference evidence="26" key="4">
    <citation type="submission" date="2025-09" db="UniProtKB">
        <authorList>
            <consortium name="Ensembl"/>
        </authorList>
    </citation>
    <scope>IDENTIFICATION</scope>
</reference>
<comment type="catalytic activity">
    <reaction evidence="19">
        <text>L-asparagine + H2O = L-aspartate + NH4(+)</text>
        <dbReference type="Rhea" id="RHEA:21016"/>
        <dbReference type="ChEBI" id="CHEBI:15377"/>
        <dbReference type="ChEBI" id="CHEBI:28938"/>
        <dbReference type="ChEBI" id="CHEBI:29991"/>
        <dbReference type="ChEBI" id="CHEBI:58048"/>
        <dbReference type="EC" id="3.5.1.1"/>
    </reaction>
</comment>
<reference evidence="26" key="3">
    <citation type="submission" date="2025-08" db="UniProtKB">
        <authorList>
            <consortium name="Ensembl"/>
        </authorList>
    </citation>
    <scope>IDENTIFICATION</scope>
</reference>
<evidence type="ECO:0000256" key="23">
    <source>
        <dbReference type="SAM" id="MobiDB-lite"/>
    </source>
</evidence>
<feature type="region of interest" description="Disordered" evidence="23">
    <location>
        <begin position="614"/>
        <end position="645"/>
    </location>
</feature>
<dbReference type="Gene3D" id="3.30.559.10">
    <property type="entry name" value="Chloramphenicol acetyltransferase-like domain"/>
    <property type="match status" value="1"/>
</dbReference>
<evidence type="ECO:0000256" key="4">
    <source>
        <dbReference type="ARBA" id="ARBA00012879"/>
    </source>
</evidence>
<evidence type="ECO:0000256" key="13">
    <source>
        <dbReference type="ARBA" id="ARBA00022840"/>
    </source>
</evidence>
<dbReference type="CDD" id="cd04701">
    <property type="entry name" value="Asparaginase_2"/>
    <property type="match status" value="1"/>
</dbReference>
<keyword evidence="9" id="KW-0808">Transferase</keyword>
<evidence type="ECO:0000256" key="5">
    <source>
        <dbReference type="ARBA" id="ARBA00012920"/>
    </source>
</evidence>
<dbReference type="SUPFAM" id="SSF52777">
    <property type="entry name" value="CoA-dependent acyltransferases"/>
    <property type="match status" value="2"/>
</dbReference>
<keyword evidence="11" id="KW-0378">Hydrolase</keyword>
<dbReference type="InterPro" id="IPR004364">
    <property type="entry name" value="Aa-tRNA-synt_II"/>
</dbReference>
<dbReference type="GO" id="GO:0005737">
    <property type="term" value="C:cytoplasm"/>
    <property type="evidence" value="ECO:0007669"/>
    <property type="project" value="TreeGrafter"/>
</dbReference>
<reference evidence="26" key="2">
    <citation type="submission" date="2020-02" db="EMBL/GenBank/DDBJ databases">
        <title>Esox lucius (northern pike) genome, fEsoLuc1, primary haplotype.</title>
        <authorList>
            <person name="Myers G."/>
            <person name="Karagic N."/>
            <person name="Meyer A."/>
            <person name="Pippel M."/>
            <person name="Reichard M."/>
            <person name="Winkler S."/>
            <person name="Tracey A."/>
            <person name="Sims Y."/>
            <person name="Howe K."/>
            <person name="Rhie A."/>
            <person name="Formenti G."/>
            <person name="Durbin R."/>
            <person name="Fedrigo O."/>
            <person name="Jarvis E.D."/>
        </authorList>
    </citation>
    <scope>NUCLEOTIDE SEQUENCE [LARGE SCALE GENOMIC DNA]</scope>
</reference>
<comment type="similarity">
    <text evidence="3">Belongs to the Ntn-hydrolase family.</text>
</comment>
<dbReference type="GO" id="GO:0006508">
    <property type="term" value="P:proteolysis"/>
    <property type="evidence" value="ECO:0007669"/>
    <property type="project" value="UniProtKB-KW"/>
</dbReference>
<keyword evidence="27" id="KW-1185">Reference proteome</keyword>
<evidence type="ECO:0000256" key="20">
    <source>
        <dbReference type="PIRSR" id="PIRSR600246-1"/>
    </source>
</evidence>
<dbReference type="InterPro" id="IPR011146">
    <property type="entry name" value="HIT-like"/>
</dbReference>
<dbReference type="Pfam" id="PF00152">
    <property type="entry name" value="tRNA-synt_2"/>
    <property type="match status" value="1"/>
</dbReference>
<evidence type="ECO:0000256" key="17">
    <source>
        <dbReference type="ARBA" id="ARBA00030414"/>
    </source>
</evidence>
<proteinExistence type="inferred from homology"/>
<dbReference type="GO" id="GO:0016746">
    <property type="term" value="F:acyltransferase activity"/>
    <property type="evidence" value="ECO:0007669"/>
    <property type="project" value="UniProtKB-KW"/>
</dbReference>
<dbReference type="GO" id="GO:0005524">
    <property type="term" value="F:ATP binding"/>
    <property type="evidence" value="ECO:0007669"/>
    <property type="project" value="InterPro"/>
</dbReference>
<accession>A0A3P8ZV43</accession>
<dbReference type="Pfam" id="PF01112">
    <property type="entry name" value="Asparaginase_2"/>
    <property type="match status" value="1"/>
</dbReference>
<reference evidence="27" key="1">
    <citation type="journal article" date="2014" name="PLoS ONE">
        <title>The genome and linkage map of the northern pike (Esox lucius): conserved synteny revealed between the salmonid sister group and the Neoteleostei.</title>
        <authorList>
            <person name="Rondeau E.B."/>
            <person name="Minkley D.R."/>
            <person name="Leong J.S."/>
            <person name="Messmer A.M."/>
            <person name="Jantzen J.R."/>
            <person name="von Schalburg K.R."/>
            <person name="Lemon C."/>
            <person name="Bird N.H."/>
            <person name="Koop B.F."/>
        </authorList>
    </citation>
    <scope>NUCLEOTIDE SEQUENCE</scope>
</reference>
<dbReference type="Gene3D" id="3.30.428.10">
    <property type="entry name" value="HIT-like"/>
    <property type="match status" value="1"/>
</dbReference>
<comment type="similarity">
    <text evidence="2">Belongs to the carnitine/choline acetyltransferase family.</text>
</comment>
<dbReference type="InterPro" id="IPR000542">
    <property type="entry name" value="Carn_acyl_trans"/>
</dbReference>
<evidence type="ECO:0000256" key="7">
    <source>
        <dbReference type="ARBA" id="ARBA00022598"/>
    </source>
</evidence>
<dbReference type="EC" id="3.5.1.1" evidence="5"/>
<dbReference type="SUPFAM" id="SSF56235">
    <property type="entry name" value="N-terminal nucleophile aminohydrolases (Ntn hydrolases)"/>
    <property type="match status" value="1"/>
</dbReference>